<dbReference type="GO" id="GO:0003677">
    <property type="term" value="F:DNA binding"/>
    <property type="evidence" value="ECO:0007669"/>
    <property type="project" value="UniProtKB-KW"/>
</dbReference>
<evidence type="ECO:0000313" key="7">
    <source>
        <dbReference type="EMBL" id="KGE72078.1"/>
    </source>
</evidence>
<keyword evidence="5" id="KW-0812">Transmembrane</keyword>
<feature type="transmembrane region" description="Helical" evidence="5">
    <location>
        <begin position="420"/>
        <end position="441"/>
    </location>
</feature>
<name>A0A098QXB7_9SPIO</name>
<dbReference type="PROSITE" id="PS50043">
    <property type="entry name" value="HTH_LUXR_2"/>
    <property type="match status" value="1"/>
</dbReference>
<protein>
    <recommendedName>
        <fullName evidence="6">HTH luxR-type domain-containing protein</fullName>
    </recommendedName>
</protein>
<feature type="transmembrane region" description="Helical" evidence="5">
    <location>
        <begin position="371"/>
        <end position="389"/>
    </location>
</feature>
<feature type="transmembrane region" description="Helical" evidence="5">
    <location>
        <begin position="342"/>
        <end position="364"/>
    </location>
</feature>
<dbReference type="Proteomes" id="UP000029692">
    <property type="component" value="Unassembled WGS sequence"/>
</dbReference>
<feature type="region of interest" description="Disordered" evidence="4">
    <location>
        <begin position="24"/>
        <end position="46"/>
    </location>
</feature>
<dbReference type="PANTHER" id="PTHR44688">
    <property type="entry name" value="DNA-BINDING TRANSCRIPTIONAL ACTIVATOR DEVR_DOSR"/>
    <property type="match status" value="1"/>
</dbReference>
<dbReference type="STRING" id="1480694.DC28_08230"/>
<comment type="caution">
    <text evidence="7">The sequence shown here is derived from an EMBL/GenBank/DDBJ whole genome shotgun (WGS) entry which is preliminary data.</text>
</comment>
<dbReference type="PRINTS" id="PR00038">
    <property type="entry name" value="HTHLUXR"/>
</dbReference>
<evidence type="ECO:0000256" key="2">
    <source>
        <dbReference type="ARBA" id="ARBA00023125"/>
    </source>
</evidence>
<evidence type="ECO:0000256" key="5">
    <source>
        <dbReference type="SAM" id="Phobius"/>
    </source>
</evidence>
<dbReference type="PROSITE" id="PS51257">
    <property type="entry name" value="PROKAR_LIPOPROTEIN"/>
    <property type="match status" value="1"/>
</dbReference>
<dbReference type="SUPFAM" id="SSF49785">
    <property type="entry name" value="Galactose-binding domain-like"/>
    <property type="match status" value="1"/>
</dbReference>
<accession>A0A098QXB7</accession>
<dbReference type="eggNOG" id="COG5002">
    <property type="taxonomic scope" value="Bacteria"/>
</dbReference>
<dbReference type="InterPro" id="IPR000792">
    <property type="entry name" value="Tscrpt_reg_LuxR_C"/>
</dbReference>
<feature type="transmembrane region" description="Helical" evidence="5">
    <location>
        <begin position="289"/>
        <end position="307"/>
    </location>
</feature>
<feature type="transmembrane region" description="Helical" evidence="5">
    <location>
        <begin position="314"/>
        <end position="336"/>
    </location>
</feature>
<dbReference type="InterPro" id="IPR016032">
    <property type="entry name" value="Sig_transdc_resp-reg_C-effctor"/>
</dbReference>
<dbReference type="PANTHER" id="PTHR44688:SF16">
    <property type="entry name" value="DNA-BINDING TRANSCRIPTIONAL ACTIVATOR DEVR_DOSR"/>
    <property type="match status" value="1"/>
</dbReference>
<dbReference type="PROSITE" id="PS00622">
    <property type="entry name" value="HTH_LUXR_1"/>
    <property type="match status" value="1"/>
</dbReference>
<gene>
    <name evidence="7" type="ORF">DC28_08230</name>
</gene>
<dbReference type="Gene3D" id="1.10.10.10">
    <property type="entry name" value="Winged helix-like DNA-binding domain superfamily/Winged helix DNA-binding domain"/>
    <property type="match status" value="1"/>
</dbReference>
<feature type="transmembrane region" description="Helical" evidence="5">
    <location>
        <begin position="248"/>
        <end position="269"/>
    </location>
</feature>
<keyword evidence="5" id="KW-0472">Membrane</keyword>
<dbReference type="InterPro" id="IPR036388">
    <property type="entry name" value="WH-like_DNA-bd_sf"/>
</dbReference>
<dbReference type="InterPro" id="IPR008979">
    <property type="entry name" value="Galactose-bd-like_sf"/>
</dbReference>
<evidence type="ECO:0000256" key="1">
    <source>
        <dbReference type="ARBA" id="ARBA00023015"/>
    </source>
</evidence>
<dbReference type="eggNOG" id="COG2197">
    <property type="taxonomic scope" value="Bacteria"/>
</dbReference>
<dbReference type="AlphaFoldDB" id="A0A098QXB7"/>
<dbReference type="EMBL" id="JNUP01000063">
    <property type="protein sequence ID" value="KGE72078.1"/>
    <property type="molecule type" value="Genomic_DNA"/>
</dbReference>
<dbReference type="SUPFAM" id="SSF46894">
    <property type="entry name" value="C-terminal effector domain of the bipartite response regulators"/>
    <property type="match status" value="1"/>
</dbReference>
<keyword evidence="3" id="KW-0804">Transcription</keyword>
<reference evidence="7 8" key="1">
    <citation type="submission" date="2014-05" db="EMBL/GenBank/DDBJ databases">
        <title>De novo Genome Sequence of Spirocheata sp.</title>
        <authorList>
            <person name="Shivani Y."/>
            <person name="Subhash Y."/>
            <person name="Tushar L."/>
            <person name="Sasikala C."/>
            <person name="Ramana C.V."/>
        </authorList>
    </citation>
    <scope>NUCLEOTIDE SEQUENCE [LARGE SCALE GENOMIC DNA]</scope>
    <source>
        <strain evidence="7 8">JC230</strain>
    </source>
</reference>
<sequence>MVSMSKSILTLLVLTAGFLGTMSCRTEQNSEPPVPGSEINPPQPSAQQGILDLSGLSLPELGPRNIEGEWMFFWEDFIDPVTRMEDIPRGGQPFTMPHSWNGTPWQNRELPGQGYASYALQIRLPRELEQVGLWIPNASTAYTLYADGKPIASSGVPGKTADSSIPRYRISKTMVPVQNGQIMLVLHVSNFHHRRGGLWKAIRIGTVNQIENLQTTETMYDLLLLGNFFALGLYNLFLFFLSPGKPKVSMLLTVFFGVLVVRILMLGQMLVTQVLPEFPWVLQLKLEYLTSHGVPVLLVWIIDLLYPGKLDRRITLAVTGFVLLNFLVMLVTPVLFYSQIVFIYLIGLLIGLSAATLQFILNLIRGDRSALVMIGVILIILFVVLGESVHNWELVLSRDFAPFGFLLELFSQDGTIRSTAHLISTIVAVLSFFVFANLLALAASRKALAVAAASPNPDPQPPALDWPRLHQDYSITKREGELITLVVQGLSNKEIGESLFISEGTVKNHLHNIMQKLGVRNRTELSLRVRALPQDSPETESPQR</sequence>
<evidence type="ECO:0000259" key="6">
    <source>
        <dbReference type="PROSITE" id="PS50043"/>
    </source>
</evidence>
<dbReference type="SMART" id="SM00421">
    <property type="entry name" value="HTH_LUXR"/>
    <property type="match status" value="1"/>
</dbReference>
<evidence type="ECO:0000256" key="3">
    <source>
        <dbReference type="ARBA" id="ARBA00023163"/>
    </source>
</evidence>
<dbReference type="Pfam" id="PF00196">
    <property type="entry name" value="GerE"/>
    <property type="match status" value="1"/>
</dbReference>
<dbReference type="Pfam" id="PF07695">
    <property type="entry name" value="7TMR-DISM_7TM"/>
    <property type="match status" value="1"/>
</dbReference>
<dbReference type="OrthoDB" id="9809348at2"/>
<keyword evidence="2" id="KW-0238">DNA-binding</keyword>
<keyword evidence="1" id="KW-0805">Transcription regulation</keyword>
<dbReference type="RefSeq" id="WP_037547537.1">
    <property type="nucleotide sequence ID" value="NZ_JNUP01000063.1"/>
</dbReference>
<proteinExistence type="predicted"/>
<dbReference type="GO" id="GO:0006355">
    <property type="term" value="P:regulation of DNA-templated transcription"/>
    <property type="evidence" value="ECO:0007669"/>
    <property type="project" value="InterPro"/>
</dbReference>
<evidence type="ECO:0000313" key="8">
    <source>
        <dbReference type="Proteomes" id="UP000029692"/>
    </source>
</evidence>
<feature type="domain" description="HTH luxR-type" evidence="6">
    <location>
        <begin position="468"/>
        <end position="533"/>
    </location>
</feature>
<evidence type="ECO:0000256" key="4">
    <source>
        <dbReference type="SAM" id="MobiDB-lite"/>
    </source>
</evidence>
<feature type="transmembrane region" description="Helical" evidence="5">
    <location>
        <begin position="222"/>
        <end position="241"/>
    </location>
</feature>
<dbReference type="InterPro" id="IPR011623">
    <property type="entry name" value="7TMR_DISM_rcpt_extracell_dom1"/>
</dbReference>
<keyword evidence="8" id="KW-1185">Reference proteome</keyword>
<dbReference type="CDD" id="cd06170">
    <property type="entry name" value="LuxR_C_like"/>
    <property type="match status" value="1"/>
</dbReference>
<organism evidence="7 8">
    <name type="scientific">Spirochaeta lutea</name>
    <dbReference type="NCBI Taxonomy" id="1480694"/>
    <lineage>
        <taxon>Bacteria</taxon>
        <taxon>Pseudomonadati</taxon>
        <taxon>Spirochaetota</taxon>
        <taxon>Spirochaetia</taxon>
        <taxon>Spirochaetales</taxon>
        <taxon>Spirochaetaceae</taxon>
        <taxon>Spirochaeta</taxon>
    </lineage>
</organism>
<keyword evidence="5" id="KW-1133">Transmembrane helix</keyword>